<dbReference type="GO" id="GO:0016020">
    <property type="term" value="C:membrane"/>
    <property type="evidence" value="ECO:0007669"/>
    <property type="project" value="UniProtKB-SubCell"/>
</dbReference>
<dbReference type="PROSITE" id="PS50109">
    <property type="entry name" value="HIS_KIN"/>
    <property type="match status" value="1"/>
</dbReference>
<dbReference type="EMBL" id="RCHT01000003">
    <property type="protein sequence ID" value="RLL13638.1"/>
    <property type="molecule type" value="Genomic_DNA"/>
</dbReference>
<keyword evidence="15" id="KW-1185">Reference proteome</keyword>
<dbReference type="PANTHER" id="PTHR45339">
    <property type="entry name" value="HYBRID SIGNAL TRANSDUCTION HISTIDINE KINASE J"/>
    <property type="match status" value="1"/>
</dbReference>
<keyword evidence="7" id="KW-0418">Kinase</keyword>
<dbReference type="InterPro" id="IPR001610">
    <property type="entry name" value="PAC"/>
</dbReference>
<dbReference type="InterPro" id="IPR004358">
    <property type="entry name" value="Sig_transdc_His_kin-like_C"/>
</dbReference>
<dbReference type="InterPro" id="IPR035965">
    <property type="entry name" value="PAS-like_dom_sf"/>
</dbReference>
<evidence type="ECO:0000256" key="10">
    <source>
        <dbReference type="PROSITE-ProRule" id="PRU00169"/>
    </source>
</evidence>
<dbReference type="InterPro" id="IPR000700">
    <property type="entry name" value="PAS-assoc_C"/>
</dbReference>
<dbReference type="InterPro" id="IPR037401">
    <property type="entry name" value="SnoaL-like"/>
</dbReference>
<evidence type="ECO:0000259" key="13">
    <source>
        <dbReference type="PROSITE" id="PS50113"/>
    </source>
</evidence>
<dbReference type="Proteomes" id="UP000276301">
    <property type="component" value="Unassembled WGS sequence"/>
</dbReference>
<dbReference type="InterPro" id="IPR000014">
    <property type="entry name" value="PAS"/>
</dbReference>
<dbReference type="InterPro" id="IPR001789">
    <property type="entry name" value="Sig_transdc_resp-reg_receiver"/>
</dbReference>
<evidence type="ECO:0000256" key="1">
    <source>
        <dbReference type="ARBA" id="ARBA00000085"/>
    </source>
</evidence>
<dbReference type="InterPro" id="IPR036890">
    <property type="entry name" value="HATPase_C_sf"/>
</dbReference>
<protein>
    <recommendedName>
        <fullName evidence="4">Stage 0 sporulation protein A homolog</fullName>
        <ecNumber evidence="3">2.7.13.3</ecNumber>
    </recommendedName>
</protein>
<dbReference type="Gene3D" id="3.30.565.10">
    <property type="entry name" value="Histidine kinase-like ATPase, C-terminal domain"/>
    <property type="match status" value="1"/>
</dbReference>
<comment type="subcellular location">
    <subcellularLocation>
        <location evidence="2">Membrane</location>
    </subcellularLocation>
</comment>
<dbReference type="SUPFAM" id="SSF54427">
    <property type="entry name" value="NTF2-like"/>
    <property type="match status" value="1"/>
</dbReference>
<dbReference type="EC" id="2.7.13.3" evidence="3"/>
<evidence type="ECO:0000256" key="6">
    <source>
        <dbReference type="ARBA" id="ARBA00022679"/>
    </source>
</evidence>
<keyword evidence="5 10" id="KW-0597">Phosphoprotein</keyword>
<evidence type="ECO:0000313" key="14">
    <source>
        <dbReference type="EMBL" id="RLL13638.1"/>
    </source>
</evidence>
<dbReference type="PROSITE" id="PS50113">
    <property type="entry name" value="PAC"/>
    <property type="match status" value="2"/>
</dbReference>
<dbReference type="SUPFAM" id="SSF55874">
    <property type="entry name" value="ATPase domain of HSP90 chaperone/DNA topoisomerase II/histidine kinase"/>
    <property type="match status" value="1"/>
</dbReference>
<comment type="caution">
    <text evidence="14">The sequence shown here is derived from an EMBL/GenBank/DDBJ whole genome shotgun (WGS) entry which is preliminary data.</text>
</comment>
<evidence type="ECO:0000256" key="8">
    <source>
        <dbReference type="ARBA" id="ARBA00023012"/>
    </source>
</evidence>
<dbReference type="GO" id="GO:0000155">
    <property type="term" value="F:phosphorelay sensor kinase activity"/>
    <property type="evidence" value="ECO:0007669"/>
    <property type="project" value="InterPro"/>
</dbReference>
<dbReference type="SMART" id="SM00388">
    <property type="entry name" value="HisKA"/>
    <property type="match status" value="1"/>
</dbReference>
<evidence type="ECO:0000256" key="9">
    <source>
        <dbReference type="ARBA" id="ARBA00024867"/>
    </source>
</evidence>
<dbReference type="CDD" id="cd00130">
    <property type="entry name" value="PAS"/>
    <property type="match status" value="2"/>
</dbReference>
<dbReference type="Pfam" id="PF02518">
    <property type="entry name" value="HATPase_c"/>
    <property type="match status" value="1"/>
</dbReference>
<evidence type="ECO:0000259" key="12">
    <source>
        <dbReference type="PROSITE" id="PS50110"/>
    </source>
</evidence>
<feature type="domain" description="Histidine kinase" evidence="11">
    <location>
        <begin position="712"/>
        <end position="935"/>
    </location>
</feature>
<reference evidence="14 15" key="1">
    <citation type="submission" date="2018-10" db="EMBL/GenBank/DDBJ databases">
        <title>Anaerotruncus faecis sp. nov., isolated from human feces.</title>
        <authorList>
            <person name="Wang Y.-J."/>
        </authorList>
    </citation>
    <scope>NUCLEOTIDE SEQUENCE [LARGE SCALE GENOMIC DNA]</scope>
    <source>
        <strain evidence="14 15">22A2-44</strain>
    </source>
</reference>
<feature type="domain" description="PAC" evidence="13">
    <location>
        <begin position="229"/>
        <end position="280"/>
    </location>
</feature>
<dbReference type="InterPro" id="IPR003661">
    <property type="entry name" value="HisK_dim/P_dom"/>
</dbReference>
<dbReference type="PRINTS" id="PR00344">
    <property type="entry name" value="BCTRLSENSOR"/>
</dbReference>
<evidence type="ECO:0000313" key="15">
    <source>
        <dbReference type="Proteomes" id="UP000276301"/>
    </source>
</evidence>
<dbReference type="Gene3D" id="3.30.450.20">
    <property type="entry name" value="PAS domain"/>
    <property type="match status" value="3"/>
</dbReference>
<dbReference type="PROSITE" id="PS50110">
    <property type="entry name" value="RESPONSE_REGULATORY"/>
    <property type="match status" value="1"/>
</dbReference>
<dbReference type="Pfam" id="PF00072">
    <property type="entry name" value="Response_reg"/>
    <property type="match status" value="1"/>
</dbReference>
<dbReference type="InterPro" id="IPR005467">
    <property type="entry name" value="His_kinase_dom"/>
</dbReference>
<evidence type="ECO:0000256" key="5">
    <source>
        <dbReference type="ARBA" id="ARBA00022553"/>
    </source>
</evidence>
<dbReference type="PANTHER" id="PTHR45339:SF5">
    <property type="entry name" value="HISTIDINE KINASE"/>
    <property type="match status" value="1"/>
</dbReference>
<dbReference type="SMART" id="SM00448">
    <property type="entry name" value="REC"/>
    <property type="match status" value="1"/>
</dbReference>
<dbReference type="InterPro" id="IPR013655">
    <property type="entry name" value="PAS_fold_3"/>
</dbReference>
<keyword evidence="6" id="KW-0808">Transferase</keyword>
<dbReference type="Gene3D" id="1.10.287.130">
    <property type="match status" value="1"/>
</dbReference>
<comment type="function">
    <text evidence="9">May play the central regulatory role in sporulation. It may be an element of the effector pathway responsible for the activation of sporulation genes in response to nutritional stress. Spo0A may act in concert with spo0H (a sigma factor) to control the expression of some genes that are critical to the sporulation process.</text>
</comment>
<dbReference type="Pfam" id="PF00512">
    <property type="entry name" value="HisKA"/>
    <property type="match status" value="1"/>
</dbReference>
<dbReference type="Pfam" id="PF08447">
    <property type="entry name" value="PAS_3"/>
    <property type="match status" value="1"/>
</dbReference>
<feature type="modified residue" description="4-aspartylphosphate" evidence="10">
    <location>
        <position position="1014"/>
    </location>
</feature>
<dbReference type="Pfam" id="PF13188">
    <property type="entry name" value="PAS_8"/>
    <property type="match status" value="1"/>
</dbReference>
<accession>A0A498CSU9</accession>
<feature type="domain" description="Response regulatory" evidence="12">
    <location>
        <begin position="962"/>
        <end position="1086"/>
    </location>
</feature>
<dbReference type="NCBIfam" id="TIGR00229">
    <property type="entry name" value="sensory_box"/>
    <property type="match status" value="2"/>
</dbReference>
<evidence type="ECO:0000259" key="11">
    <source>
        <dbReference type="PROSITE" id="PS50109"/>
    </source>
</evidence>
<comment type="catalytic activity">
    <reaction evidence="1">
        <text>ATP + protein L-histidine = ADP + protein N-phospho-L-histidine.</text>
        <dbReference type="EC" id="2.7.13.3"/>
    </reaction>
</comment>
<dbReference type="SMART" id="SM00086">
    <property type="entry name" value="PAC"/>
    <property type="match status" value="3"/>
</dbReference>
<dbReference type="SUPFAM" id="SSF47384">
    <property type="entry name" value="Homodimeric domain of signal transducing histidine kinase"/>
    <property type="match status" value="1"/>
</dbReference>
<dbReference type="InterPro" id="IPR036097">
    <property type="entry name" value="HisK_dim/P_sf"/>
</dbReference>
<proteinExistence type="predicted"/>
<evidence type="ECO:0000256" key="4">
    <source>
        <dbReference type="ARBA" id="ARBA00018672"/>
    </source>
</evidence>
<evidence type="ECO:0000256" key="7">
    <source>
        <dbReference type="ARBA" id="ARBA00022777"/>
    </source>
</evidence>
<gene>
    <name evidence="14" type="ORF">D4A47_03760</name>
</gene>
<name>A0A498CSU9_9FIRM</name>
<dbReference type="CDD" id="cd17546">
    <property type="entry name" value="REC_hyHK_CKI1_RcsC-like"/>
    <property type="match status" value="1"/>
</dbReference>
<dbReference type="SUPFAM" id="SSF52172">
    <property type="entry name" value="CheY-like"/>
    <property type="match status" value="1"/>
</dbReference>
<dbReference type="Pfam" id="PF13474">
    <property type="entry name" value="SnoaL_3"/>
    <property type="match status" value="1"/>
</dbReference>
<dbReference type="InterPro" id="IPR011006">
    <property type="entry name" value="CheY-like_superfamily"/>
</dbReference>
<dbReference type="InterPro" id="IPR003594">
    <property type="entry name" value="HATPase_dom"/>
</dbReference>
<evidence type="ECO:0000256" key="3">
    <source>
        <dbReference type="ARBA" id="ARBA00012438"/>
    </source>
</evidence>
<evidence type="ECO:0000256" key="2">
    <source>
        <dbReference type="ARBA" id="ARBA00004370"/>
    </source>
</evidence>
<dbReference type="Gene3D" id="3.40.50.2300">
    <property type="match status" value="1"/>
</dbReference>
<dbReference type="FunFam" id="3.30.565.10:FF:000006">
    <property type="entry name" value="Sensor histidine kinase WalK"/>
    <property type="match status" value="1"/>
</dbReference>
<sequence>MHMHYCDGDAGGVASFFAPQFTWLGAGEEQYLADRGAAVEMFRRFGGAIPRCDIRDEEYDVIEPAPGVYVVTGRMWIATAPGVEMYLKVHQRVTFVFQETSDGLRCAHIHCSNPYQEMVEEELFPEKIGRQSYDFVQERLAALEAQTVQQNRQLEVVMSSIAGGMKISRDDETYSFAFVSREAAALFGYTVEEFMEASGGSAVGAVYPPDLAHALADCAEAFRDGGLSYSTRYRVRCKDGSLKWIIDSGKKARDAEGNWMVNSLYLDVTQAEEDSQRLREQTALLTSIYDTVPCGIVRFVRRKGGECDLISLNRAALSLLGYGSMEEGLRDWHGGVLGSVLEEDRVMLRKTYLLLHEVGDRQDREFRARWRDGSVHWLEGTNMIVGRTEEGDAVIQRTVVDITPRRTLQQQLEQEQEMYRVAMESSSDTLFEYLVDSDTFISYEPQHGQGIIRREIRDYSRRLRDETFIHPEDVPAALDNICNGRGEMFEMRVVTPRAAPGDYRWHRVSSRPILREGRLCRVVGTIRDIHSMKETLSENSERLHMSQSALQAISGMYVSIFYVNLTADEYYAVRLPRASDAMAFPRTGSFTGDLCERLLPHVAEGDRPRVARLCDRERLLGAFSSISGHTEAEFHRTASDGTASPWLRLEIHPVSMEGAETRTAIVTLRNISGEKRRELERQAEDQAAKRALEEAYEGARRANHAKSEFLSRMSHDIRTPMNAILGMTSIAEKQLGDPDKLADCLGKIRISGNHLLGLINEVLDMSKIESGSVSLSENTFLVSDTLNTVMQIIRSDAESKEQQIVLRSDLRHDAVHGDFMRVQQILLNLLSNAVKYTGTGGHISLTAEERVSGRSGVGCFEFTVEDDGIGMPPEFLDKLFTPFERAKDARVSGVQGTGLGLAITHNLVQMMNGTIRVESQPDKGSRFVVTIFLKLAGEDAREAGSCAGSPVRQGEAFPPGTRLLLVEDNDLNREIARELLGMAGLETACAENGRQAVDLFASHPPGAYALILMDIQMPVMDGYEATKAIRKLAGEGRPDAADIPIIALTANAFADDVYRARQAGMNEHVTKPLEIDRLLETLHRWIG</sequence>
<dbReference type="SMART" id="SM00387">
    <property type="entry name" value="HATPase_c"/>
    <property type="match status" value="1"/>
</dbReference>
<dbReference type="AlphaFoldDB" id="A0A498CSU9"/>
<dbReference type="CDD" id="cd16922">
    <property type="entry name" value="HATPase_EvgS-ArcB-TorS-like"/>
    <property type="match status" value="1"/>
</dbReference>
<keyword evidence="8" id="KW-0902">Two-component regulatory system</keyword>
<dbReference type="CDD" id="cd00082">
    <property type="entry name" value="HisKA"/>
    <property type="match status" value="1"/>
</dbReference>
<feature type="domain" description="PAC" evidence="13">
    <location>
        <begin position="362"/>
        <end position="414"/>
    </location>
</feature>
<dbReference type="Gene3D" id="3.10.450.50">
    <property type="match status" value="1"/>
</dbReference>
<dbReference type="SUPFAM" id="SSF55785">
    <property type="entry name" value="PYP-like sensor domain (PAS domain)"/>
    <property type="match status" value="3"/>
</dbReference>
<dbReference type="InterPro" id="IPR032710">
    <property type="entry name" value="NTF2-like_dom_sf"/>
</dbReference>
<organism evidence="14 15">
    <name type="scientific">Anaerotruncus massiliensis</name>
    <name type="common">ex Liu et al. 2021</name>
    <dbReference type="NCBI Taxonomy" id="2321404"/>
    <lineage>
        <taxon>Bacteria</taxon>
        <taxon>Bacillati</taxon>
        <taxon>Bacillota</taxon>
        <taxon>Clostridia</taxon>
        <taxon>Eubacteriales</taxon>
        <taxon>Oscillospiraceae</taxon>
        <taxon>Anaerotruncus</taxon>
    </lineage>
</organism>